<dbReference type="EMBL" id="NMUH01002605">
    <property type="protein sequence ID" value="MQM01022.1"/>
    <property type="molecule type" value="Genomic_DNA"/>
</dbReference>
<keyword evidence="1" id="KW-0472">Membrane</keyword>
<proteinExistence type="predicted"/>
<sequence length="47" mass="5583">MKYLKHIMLWSLFMELLYSTSFILSFSYTLGIRLKVGVNLDQRKPLS</sequence>
<feature type="transmembrane region" description="Helical" evidence="1">
    <location>
        <begin position="7"/>
        <end position="30"/>
    </location>
</feature>
<keyword evidence="3" id="KW-1185">Reference proteome</keyword>
<accession>A0A843VUQ2</accession>
<keyword evidence="1" id="KW-0812">Transmembrane</keyword>
<comment type="caution">
    <text evidence="2">The sequence shown here is derived from an EMBL/GenBank/DDBJ whole genome shotgun (WGS) entry which is preliminary data.</text>
</comment>
<protein>
    <submittedName>
        <fullName evidence="2">Uncharacterized protein</fullName>
    </submittedName>
</protein>
<evidence type="ECO:0000256" key="1">
    <source>
        <dbReference type="SAM" id="Phobius"/>
    </source>
</evidence>
<keyword evidence="1" id="KW-1133">Transmembrane helix</keyword>
<evidence type="ECO:0000313" key="3">
    <source>
        <dbReference type="Proteomes" id="UP000652761"/>
    </source>
</evidence>
<organism evidence="2 3">
    <name type="scientific">Colocasia esculenta</name>
    <name type="common">Wild taro</name>
    <name type="synonym">Arum esculentum</name>
    <dbReference type="NCBI Taxonomy" id="4460"/>
    <lineage>
        <taxon>Eukaryota</taxon>
        <taxon>Viridiplantae</taxon>
        <taxon>Streptophyta</taxon>
        <taxon>Embryophyta</taxon>
        <taxon>Tracheophyta</taxon>
        <taxon>Spermatophyta</taxon>
        <taxon>Magnoliopsida</taxon>
        <taxon>Liliopsida</taxon>
        <taxon>Araceae</taxon>
        <taxon>Aroideae</taxon>
        <taxon>Colocasieae</taxon>
        <taxon>Colocasia</taxon>
    </lineage>
</organism>
<dbReference type="AlphaFoldDB" id="A0A843VUQ2"/>
<name>A0A843VUQ2_COLES</name>
<dbReference type="Proteomes" id="UP000652761">
    <property type="component" value="Unassembled WGS sequence"/>
</dbReference>
<evidence type="ECO:0000313" key="2">
    <source>
        <dbReference type="EMBL" id="MQM01022.1"/>
    </source>
</evidence>
<reference evidence="2" key="1">
    <citation type="submission" date="2017-07" db="EMBL/GenBank/DDBJ databases">
        <title>Taro Niue Genome Assembly and Annotation.</title>
        <authorList>
            <person name="Atibalentja N."/>
            <person name="Keating K."/>
            <person name="Fields C.J."/>
        </authorList>
    </citation>
    <scope>NUCLEOTIDE SEQUENCE</scope>
    <source>
        <strain evidence="2">Niue_2</strain>
        <tissue evidence="2">Leaf</tissue>
    </source>
</reference>
<gene>
    <name evidence="2" type="ORF">Taro_033774</name>
</gene>